<evidence type="ECO:0000313" key="3">
    <source>
        <dbReference type="EMBL" id="KFM67870.1"/>
    </source>
</evidence>
<comment type="cofactor">
    <cofactor evidence="1">
        <name>a divalent metal cation</name>
        <dbReference type="ChEBI" id="CHEBI:60240"/>
    </cofactor>
</comment>
<dbReference type="Gene3D" id="3.90.950.10">
    <property type="match status" value="1"/>
</dbReference>
<dbReference type="InterPro" id="IPR003697">
    <property type="entry name" value="Maf-like"/>
</dbReference>
<dbReference type="Proteomes" id="UP000054359">
    <property type="component" value="Unassembled WGS sequence"/>
</dbReference>
<keyword evidence="2" id="KW-0378">Hydrolase</keyword>
<dbReference type="STRING" id="407821.A0A087TRY1"/>
<evidence type="ECO:0000256" key="2">
    <source>
        <dbReference type="ARBA" id="ARBA00022801"/>
    </source>
</evidence>
<gene>
    <name evidence="3" type="ORF">X975_25105</name>
</gene>
<dbReference type="GO" id="GO:0047429">
    <property type="term" value="F:nucleoside triphosphate diphosphatase activity"/>
    <property type="evidence" value="ECO:0007669"/>
    <property type="project" value="InterPro"/>
</dbReference>
<dbReference type="PANTHER" id="PTHR43213:SF5">
    <property type="entry name" value="BIFUNCTIONAL DTTP_UTP PYROPHOSPHATASE_METHYLTRANSFERASE PROTEIN-RELATED"/>
    <property type="match status" value="1"/>
</dbReference>
<organism evidence="3 4">
    <name type="scientific">Stegodyphus mimosarum</name>
    <name type="common">African social velvet spider</name>
    <dbReference type="NCBI Taxonomy" id="407821"/>
    <lineage>
        <taxon>Eukaryota</taxon>
        <taxon>Metazoa</taxon>
        <taxon>Ecdysozoa</taxon>
        <taxon>Arthropoda</taxon>
        <taxon>Chelicerata</taxon>
        <taxon>Arachnida</taxon>
        <taxon>Araneae</taxon>
        <taxon>Araneomorphae</taxon>
        <taxon>Entelegynae</taxon>
        <taxon>Eresoidea</taxon>
        <taxon>Eresidae</taxon>
        <taxon>Stegodyphus</taxon>
    </lineage>
</organism>
<keyword evidence="4" id="KW-1185">Reference proteome</keyword>
<dbReference type="EMBL" id="KK116478">
    <property type="protein sequence ID" value="KFM67870.1"/>
    <property type="molecule type" value="Genomic_DNA"/>
</dbReference>
<dbReference type="PANTHER" id="PTHR43213">
    <property type="entry name" value="BIFUNCTIONAL DTTP/UTP PYROPHOSPHATASE/METHYLTRANSFERASE PROTEIN-RELATED"/>
    <property type="match status" value="1"/>
</dbReference>
<accession>A0A087TRY1</accession>
<dbReference type="OMA" id="KTHEVYS"/>
<dbReference type="Pfam" id="PF02545">
    <property type="entry name" value="Maf"/>
    <property type="match status" value="1"/>
</dbReference>
<dbReference type="GO" id="GO:0008168">
    <property type="term" value="F:methyltransferase activity"/>
    <property type="evidence" value="ECO:0007669"/>
    <property type="project" value="UniProtKB-KW"/>
</dbReference>
<feature type="non-terminal residue" evidence="3">
    <location>
        <position position="169"/>
    </location>
</feature>
<keyword evidence="3" id="KW-0489">Methyltransferase</keyword>
<dbReference type="GO" id="GO:0032259">
    <property type="term" value="P:methylation"/>
    <property type="evidence" value="ECO:0007669"/>
    <property type="project" value="UniProtKB-KW"/>
</dbReference>
<dbReference type="PIRSF" id="PIRSF006305">
    <property type="entry name" value="Maf"/>
    <property type="match status" value="1"/>
</dbReference>
<evidence type="ECO:0000313" key="4">
    <source>
        <dbReference type="Proteomes" id="UP000054359"/>
    </source>
</evidence>
<evidence type="ECO:0000256" key="1">
    <source>
        <dbReference type="ARBA" id="ARBA00001968"/>
    </source>
</evidence>
<dbReference type="SUPFAM" id="SSF52972">
    <property type="entry name" value="ITPase-like"/>
    <property type="match status" value="1"/>
</dbReference>
<keyword evidence="3" id="KW-0808">Transferase</keyword>
<dbReference type="OrthoDB" id="6435294at2759"/>
<proteinExistence type="predicted"/>
<name>A0A087TRY1_STEMI</name>
<protein>
    <submittedName>
        <fullName evidence="3">N-acetylserotonin O-methyltransferase-like protein</fullName>
    </submittedName>
</protein>
<sequence>MIQPFLSHLAFHCSIVLASKSPRRKRVLEELRLVFEAVPSPVAQYFTLEDFSSPGDLVMQSAKEKALTVTEFIKAHDYHADLVIGADTVVILEGEVFDLPINKADGHRMIQRLNGKTHEVFSGAALVLPRYENGVENHQIETFYEMAKVTFGSLPPDVIQAYFESGKPW</sequence>
<dbReference type="InterPro" id="IPR029001">
    <property type="entry name" value="ITPase-like_fam"/>
</dbReference>
<reference evidence="3 4" key="1">
    <citation type="submission" date="2013-11" db="EMBL/GenBank/DDBJ databases">
        <title>Genome sequencing of Stegodyphus mimosarum.</title>
        <authorList>
            <person name="Bechsgaard J."/>
        </authorList>
    </citation>
    <scope>NUCLEOTIDE SEQUENCE [LARGE SCALE GENOMIC DNA]</scope>
</reference>
<dbReference type="AlphaFoldDB" id="A0A087TRY1"/>